<gene>
    <name evidence="3" type="ORF">BGZ80_002994</name>
</gene>
<dbReference type="OrthoDB" id="2433279at2759"/>
<feature type="transmembrane region" description="Helical" evidence="2">
    <location>
        <begin position="319"/>
        <end position="341"/>
    </location>
</feature>
<feature type="region of interest" description="Disordered" evidence="1">
    <location>
        <begin position="1"/>
        <end position="89"/>
    </location>
</feature>
<keyword evidence="4" id="KW-1185">Reference proteome</keyword>
<protein>
    <submittedName>
        <fullName evidence="3">Uncharacterized protein</fullName>
    </submittedName>
</protein>
<reference evidence="3" key="1">
    <citation type="journal article" date="2020" name="Fungal Divers.">
        <title>Resolving the Mortierellaceae phylogeny through synthesis of multi-gene phylogenetics and phylogenomics.</title>
        <authorList>
            <person name="Vandepol N."/>
            <person name="Liber J."/>
            <person name="Desiro A."/>
            <person name="Na H."/>
            <person name="Kennedy M."/>
            <person name="Barry K."/>
            <person name="Grigoriev I.V."/>
            <person name="Miller A.N."/>
            <person name="O'Donnell K."/>
            <person name="Stajich J.E."/>
            <person name="Bonito G."/>
        </authorList>
    </citation>
    <scope>NUCLEOTIDE SEQUENCE</scope>
    <source>
        <strain evidence="3">NRRL 2769</strain>
    </source>
</reference>
<keyword evidence="2" id="KW-0472">Membrane</keyword>
<dbReference type="EMBL" id="JAAAID010000177">
    <property type="protein sequence ID" value="KAG0021112.1"/>
    <property type="molecule type" value="Genomic_DNA"/>
</dbReference>
<evidence type="ECO:0000256" key="1">
    <source>
        <dbReference type="SAM" id="MobiDB-lite"/>
    </source>
</evidence>
<feature type="compositionally biased region" description="Polar residues" evidence="1">
    <location>
        <begin position="265"/>
        <end position="278"/>
    </location>
</feature>
<proteinExistence type="predicted"/>
<evidence type="ECO:0000313" key="3">
    <source>
        <dbReference type="EMBL" id="KAG0021112.1"/>
    </source>
</evidence>
<evidence type="ECO:0000256" key="2">
    <source>
        <dbReference type="SAM" id="Phobius"/>
    </source>
</evidence>
<name>A0A9P6N2A8_9FUNG</name>
<dbReference type="Proteomes" id="UP000703661">
    <property type="component" value="Unassembled WGS sequence"/>
</dbReference>
<feature type="compositionally biased region" description="Polar residues" evidence="1">
    <location>
        <begin position="9"/>
        <end position="47"/>
    </location>
</feature>
<feature type="region of interest" description="Disordered" evidence="1">
    <location>
        <begin position="511"/>
        <end position="564"/>
    </location>
</feature>
<organism evidence="3 4">
    <name type="scientific">Entomortierella chlamydospora</name>
    <dbReference type="NCBI Taxonomy" id="101097"/>
    <lineage>
        <taxon>Eukaryota</taxon>
        <taxon>Fungi</taxon>
        <taxon>Fungi incertae sedis</taxon>
        <taxon>Mucoromycota</taxon>
        <taxon>Mortierellomycotina</taxon>
        <taxon>Mortierellomycetes</taxon>
        <taxon>Mortierellales</taxon>
        <taxon>Mortierellaceae</taxon>
        <taxon>Entomortierella</taxon>
    </lineage>
</organism>
<keyword evidence="2" id="KW-0812">Transmembrane</keyword>
<feature type="compositionally biased region" description="Basic and acidic residues" evidence="1">
    <location>
        <begin position="65"/>
        <end position="80"/>
    </location>
</feature>
<feature type="compositionally biased region" description="Low complexity" evidence="1">
    <location>
        <begin position="194"/>
        <end position="215"/>
    </location>
</feature>
<feature type="compositionally biased region" description="Polar residues" evidence="1">
    <location>
        <begin position="107"/>
        <end position="124"/>
    </location>
</feature>
<feature type="compositionally biased region" description="Polar residues" evidence="1">
    <location>
        <begin position="541"/>
        <end position="562"/>
    </location>
</feature>
<evidence type="ECO:0000313" key="4">
    <source>
        <dbReference type="Proteomes" id="UP000703661"/>
    </source>
</evidence>
<comment type="caution">
    <text evidence="3">The sequence shown here is derived from an EMBL/GenBank/DDBJ whole genome shotgun (WGS) entry which is preliminary data.</text>
</comment>
<feature type="region of interest" description="Disordered" evidence="1">
    <location>
        <begin position="232"/>
        <end position="295"/>
    </location>
</feature>
<keyword evidence="2" id="KW-1133">Transmembrane helix</keyword>
<dbReference type="AlphaFoldDB" id="A0A9P6N2A8"/>
<accession>A0A9P6N2A8</accession>
<sequence length="667" mass="73894">MQHQHLAEDQSQVPRSDIYPSSQYTSTRRPPIQQSHLYSGHSNYGSDTDSDRVGYRTGNQGNDSRQIDNQRDDSHADHVALSEPPPTYEQSLFASSVPAWFPNPFSRSTTTTVPRQEQSASQLSAPRLTPRNAPSAPPVSLLATTSGNSSSYNSDDSPGASASSVKRGKRPMRNRQAVTANFGSDDAVEFGGQSPMSPSYLRSSNSSSAASSPLSTKEHGYFDSLNSSAQHMRTARRLEHKQAAAQTAASAPELHRQYRRISSDKPYSSSTLAPQSEISAPPPRLLKLRSRNPSSVPRCPYPLCQKPIRMTKTRQERGATVWLACGLLFICNTYWTSHVVIDYFSSPSRDRVLSRETQAASLAASSGFTARKEAAHLVKGLLGLKSQRYQDPNLINYQRHLNGLNRPTVATVGVVTDEQSAWRAILTLLIIALMAMVRGLMCLSPLMVRSLFDTIHSCPHSHPYPYPEEVETERKLLEGYDLEGIKWLTPEQQKKLASMTPWYNGDEKKRLREKDEAEAAAAAAAAAAKTPSDQDARANSRDTSNMAVVKQDVNSNQGTPASEPSRFRFFQRVKEIRQDAKEKSEQARAASVALAVAAAATIKKKKLPWGIRRAVKLAQEKRLRMVAASQDIGRYCVLYEIESLVKMDWLKGTVFAQDKVQHKSYQN</sequence>
<feature type="compositionally biased region" description="Low complexity" evidence="1">
    <location>
        <begin position="519"/>
        <end position="528"/>
    </location>
</feature>
<feature type="transmembrane region" description="Helical" evidence="2">
    <location>
        <begin position="421"/>
        <end position="441"/>
    </location>
</feature>
<feature type="compositionally biased region" description="Low complexity" evidence="1">
    <location>
        <begin position="143"/>
        <end position="161"/>
    </location>
</feature>
<feature type="region of interest" description="Disordered" evidence="1">
    <location>
        <begin position="107"/>
        <end position="217"/>
    </location>
</feature>